<dbReference type="PANTHER" id="PTHR46795:SF3">
    <property type="entry name" value="ABC TRANSPORTER PERMEASE"/>
    <property type="match status" value="1"/>
</dbReference>
<dbReference type="Proteomes" id="UP000580568">
    <property type="component" value="Unassembled WGS sequence"/>
</dbReference>
<keyword evidence="1" id="KW-1133">Transmembrane helix</keyword>
<feature type="transmembrane region" description="Helical" evidence="1">
    <location>
        <begin position="149"/>
        <end position="166"/>
    </location>
</feature>
<dbReference type="AlphaFoldDB" id="A0A6V8SLX7"/>
<protein>
    <recommendedName>
        <fullName evidence="4">ABC transporter permease</fullName>
    </recommendedName>
</protein>
<feature type="transmembrane region" description="Helical" evidence="1">
    <location>
        <begin position="419"/>
        <end position="442"/>
    </location>
</feature>
<evidence type="ECO:0000313" key="3">
    <source>
        <dbReference type="Proteomes" id="UP000580568"/>
    </source>
</evidence>
<feature type="transmembrane region" description="Helical" evidence="1">
    <location>
        <begin position="337"/>
        <end position="357"/>
    </location>
</feature>
<feature type="transmembrane region" description="Helical" evidence="1">
    <location>
        <begin position="251"/>
        <end position="273"/>
    </location>
</feature>
<feature type="transmembrane region" description="Helical" evidence="1">
    <location>
        <begin position="305"/>
        <end position="325"/>
    </location>
</feature>
<reference evidence="2 3" key="1">
    <citation type="submission" date="2020-07" db="EMBL/GenBank/DDBJ databases">
        <title>A new beta-1,3-glucan-decomposing anaerobic bacterium isolated from anoxic soil subjected to biological soil disinfestation.</title>
        <authorList>
            <person name="Ueki A."/>
            <person name="Tonouchi A."/>
        </authorList>
    </citation>
    <scope>NUCLEOTIDE SEQUENCE [LARGE SCALE GENOMIC DNA]</scope>
    <source>
        <strain evidence="2 3">TW1</strain>
    </source>
</reference>
<evidence type="ECO:0000256" key="1">
    <source>
        <dbReference type="SAM" id="Phobius"/>
    </source>
</evidence>
<feature type="transmembrane region" description="Helical" evidence="1">
    <location>
        <begin position="20"/>
        <end position="38"/>
    </location>
</feature>
<name>A0A6V8SLX7_9CLOT</name>
<keyword evidence="1" id="KW-0472">Membrane</keyword>
<dbReference type="RefSeq" id="WP_183277624.1">
    <property type="nucleotide sequence ID" value="NZ_BLZR01000001.1"/>
</dbReference>
<feature type="transmembrane region" description="Helical" evidence="1">
    <location>
        <begin position="387"/>
        <end position="407"/>
    </location>
</feature>
<dbReference type="PANTHER" id="PTHR46795">
    <property type="entry name" value="ABC TRANSPORTER PERMEASE-RELATED-RELATED"/>
    <property type="match status" value="1"/>
</dbReference>
<feature type="transmembrane region" description="Helical" evidence="1">
    <location>
        <begin position="58"/>
        <end position="78"/>
    </location>
</feature>
<keyword evidence="1" id="KW-0812">Transmembrane</keyword>
<comment type="caution">
    <text evidence="2">The sequence shown here is derived from an EMBL/GenBank/DDBJ whole genome shotgun (WGS) entry which is preliminary data.</text>
</comment>
<sequence>MGTYKFALKMLKTDFKQTLLYLLFVIFSVATLFIGYAMMDDNNYTSLRGSTSELCQVLLFGLTILLLFMVFFANSYFITCKTKEFAIAELNGVCSTKLMGLLSFQTFLLGITGSILGILLGMISLPVVSAVMYKLLGAQQNIYSTTSDSLIITFIIVMLIMCPYIVGGDYGYLFHREIQDLIYGQRQLYTPHAKKITIPEIENIKKLFPFLENSKPKTPHKTKSVKPHNILSILLYFLPLTVLLLNSKNFYALMVFYLLFSVIGIHKLLTINFPDKILSLKKNVFAGDEIKLISLSNLHYSLRKMNFLIVTLAISTVSLVFIIGSYGESYQVKVMGIFVYICAIVSLGISILYKFIIEASYRKHIFMQLQLLGYHTKQIKKIIKQEIILLYGIAIIIPLIHIVIYLAKFINLGIITLQLSLILLSTFIIIFVIMIPISYFVYKKSVL</sequence>
<proteinExistence type="predicted"/>
<feature type="transmembrane region" description="Helical" evidence="1">
    <location>
        <begin position="107"/>
        <end position="129"/>
    </location>
</feature>
<evidence type="ECO:0000313" key="2">
    <source>
        <dbReference type="EMBL" id="GFP76178.1"/>
    </source>
</evidence>
<dbReference type="EMBL" id="BLZR01000001">
    <property type="protein sequence ID" value="GFP76178.1"/>
    <property type="molecule type" value="Genomic_DNA"/>
</dbReference>
<organism evidence="2 3">
    <name type="scientific">Clostridium fungisolvens</name>
    <dbReference type="NCBI Taxonomy" id="1604897"/>
    <lineage>
        <taxon>Bacteria</taxon>
        <taxon>Bacillati</taxon>
        <taxon>Bacillota</taxon>
        <taxon>Clostridia</taxon>
        <taxon>Eubacteriales</taxon>
        <taxon>Clostridiaceae</taxon>
        <taxon>Clostridium</taxon>
    </lineage>
</organism>
<accession>A0A6V8SLX7</accession>
<keyword evidence="3" id="KW-1185">Reference proteome</keyword>
<evidence type="ECO:0008006" key="4">
    <source>
        <dbReference type="Google" id="ProtNLM"/>
    </source>
</evidence>
<dbReference type="InterPro" id="IPR052536">
    <property type="entry name" value="ABC-4_Integral_Memb_Prot"/>
</dbReference>
<gene>
    <name evidence="2" type="ORF">bsdtw1_02277</name>
</gene>
<feature type="transmembrane region" description="Helical" evidence="1">
    <location>
        <begin position="227"/>
        <end position="245"/>
    </location>
</feature>